<dbReference type="AlphaFoldDB" id="A0A1N7SE41"/>
<dbReference type="EMBL" id="CYGX02000058">
    <property type="protein sequence ID" value="SIT45675.1"/>
    <property type="molecule type" value="Genomic_DNA"/>
</dbReference>
<evidence type="ECO:0000313" key="3">
    <source>
        <dbReference type="Proteomes" id="UP000187012"/>
    </source>
</evidence>
<organism evidence="2 3">
    <name type="scientific">Paraburkholderia ribeironis</name>
    <dbReference type="NCBI Taxonomy" id="1247936"/>
    <lineage>
        <taxon>Bacteria</taxon>
        <taxon>Pseudomonadati</taxon>
        <taxon>Pseudomonadota</taxon>
        <taxon>Betaproteobacteria</taxon>
        <taxon>Burkholderiales</taxon>
        <taxon>Burkholderiaceae</taxon>
        <taxon>Paraburkholderia</taxon>
    </lineage>
</organism>
<dbReference type="OrthoDB" id="356681at2"/>
<dbReference type="Pfam" id="PF00149">
    <property type="entry name" value="Metallophos"/>
    <property type="match status" value="1"/>
</dbReference>
<protein>
    <submittedName>
        <fullName evidence="2">Metallophosphoesterase</fullName>
    </submittedName>
</protein>
<name>A0A1N7SE41_9BURK</name>
<accession>A0A1N7SE41</accession>
<dbReference type="STRING" id="1247936.BN2475_580042"/>
<evidence type="ECO:0000313" key="2">
    <source>
        <dbReference type="EMBL" id="SIT45675.1"/>
    </source>
</evidence>
<feature type="domain" description="Calcineurin-like phosphoesterase" evidence="1">
    <location>
        <begin position="1"/>
        <end position="218"/>
    </location>
</feature>
<keyword evidence="3" id="KW-1185">Reference proteome</keyword>
<dbReference type="PANTHER" id="PTHR37844">
    <property type="entry name" value="SER/THR PROTEIN PHOSPHATASE SUPERFAMILY (AFU_ORTHOLOGUE AFUA_1G14840)"/>
    <property type="match status" value="1"/>
</dbReference>
<proteinExistence type="predicted"/>
<dbReference type="PANTHER" id="PTHR37844:SF2">
    <property type="entry name" value="SER_THR PROTEIN PHOSPHATASE SUPERFAMILY (AFU_ORTHOLOGUE AFUA_1G14840)"/>
    <property type="match status" value="1"/>
</dbReference>
<evidence type="ECO:0000259" key="1">
    <source>
        <dbReference type="Pfam" id="PF00149"/>
    </source>
</evidence>
<gene>
    <name evidence="2" type="ORF">BN2475_580042</name>
</gene>
<dbReference type="SUPFAM" id="SSF56300">
    <property type="entry name" value="Metallo-dependent phosphatases"/>
    <property type="match status" value="1"/>
</dbReference>
<reference evidence="2 3" key="1">
    <citation type="submission" date="2016-12" db="EMBL/GenBank/DDBJ databases">
        <authorList>
            <person name="Song W.-J."/>
            <person name="Kurnit D.M."/>
        </authorList>
    </citation>
    <scope>NUCLEOTIDE SEQUENCE [LARGE SCALE GENOMIC DNA]</scope>
    <source>
        <strain evidence="2 3">STM7296</strain>
    </source>
</reference>
<dbReference type="Gene3D" id="3.60.21.10">
    <property type="match status" value="2"/>
</dbReference>
<dbReference type="RefSeq" id="WP_094782047.1">
    <property type="nucleotide sequence ID" value="NZ_CYGX02000058.1"/>
</dbReference>
<dbReference type="InterPro" id="IPR004843">
    <property type="entry name" value="Calcineurin-like_PHP"/>
</dbReference>
<dbReference type="InterPro" id="IPR029052">
    <property type="entry name" value="Metallo-depent_PP-like"/>
</dbReference>
<dbReference type="GO" id="GO:0016787">
    <property type="term" value="F:hydrolase activity"/>
    <property type="evidence" value="ECO:0007669"/>
    <property type="project" value="InterPro"/>
</dbReference>
<dbReference type="Proteomes" id="UP000187012">
    <property type="component" value="Unassembled WGS sequence"/>
</dbReference>
<sequence>MRIQLASDLHLELLAKQFPGETLIKHAHMVDVLVLAGDIARASDAVELFGSWPVPVVYVAGNHELYHECYEDTFMRLKVRTQGTSIRFLERDVVDFGGVRFLGCILWTDYLLFGAQLRSHAMKTAQRHLNDHRVIRTAAGDRFRPDDALREHEKARAWLREQLQQPYDGKTVVVTHHGVHPSSVHPRYAGDITNAAFVSDLTDLVERADFWFHGHVHDSFDYTVGKCRVVANPRGYARNRYSATSPKALEFENASFQHACTIDIY</sequence>